<keyword evidence="2 5" id="KW-0808">Transferase</keyword>
<dbReference type="CDD" id="cd02440">
    <property type="entry name" value="AdoMet_MTases"/>
    <property type="match status" value="1"/>
</dbReference>
<dbReference type="Proteomes" id="UP000078287">
    <property type="component" value="Unassembled WGS sequence"/>
</dbReference>
<organism evidence="5 6">
    <name type="scientific">Chloroflexus islandicus</name>
    <dbReference type="NCBI Taxonomy" id="1707952"/>
    <lineage>
        <taxon>Bacteria</taxon>
        <taxon>Bacillati</taxon>
        <taxon>Chloroflexota</taxon>
        <taxon>Chloroflexia</taxon>
        <taxon>Chloroflexales</taxon>
        <taxon>Chloroflexineae</taxon>
        <taxon>Chloroflexaceae</taxon>
        <taxon>Chloroflexus</taxon>
    </lineage>
</organism>
<evidence type="ECO:0000256" key="3">
    <source>
        <dbReference type="ARBA" id="ARBA00022691"/>
    </source>
</evidence>
<dbReference type="PROSITE" id="PS01184">
    <property type="entry name" value="UBIE_2"/>
    <property type="match status" value="1"/>
</dbReference>
<dbReference type="STRING" id="1707952.A6A03_10455"/>
<dbReference type="AlphaFoldDB" id="A0A178MHE9"/>
<gene>
    <name evidence="5" type="ORF">A6A03_10455</name>
</gene>
<keyword evidence="3" id="KW-0949">S-adenosyl-L-methionine</keyword>
<evidence type="ECO:0000259" key="4">
    <source>
        <dbReference type="Pfam" id="PF08241"/>
    </source>
</evidence>
<dbReference type="InterPro" id="IPR029063">
    <property type="entry name" value="SAM-dependent_MTases_sf"/>
</dbReference>
<keyword evidence="6" id="KW-1185">Reference proteome</keyword>
<reference evidence="5 6" key="1">
    <citation type="submission" date="2016-04" db="EMBL/GenBank/DDBJ databases">
        <title>Chloroflexus islandicus sp. nov., a thermophilic filamentous anoxygenic phototrophic bacterium from geyser Strokkur (Iceland).</title>
        <authorList>
            <person name="Gaisin V.A."/>
            <person name="Kalashnikov A.M."/>
            <person name="Sukhacheva M.V."/>
            <person name="Grouzdev D.S."/>
            <person name="Ivanov T.M."/>
            <person name="Kuznetsov B."/>
            <person name="Gorlenko V.M."/>
        </authorList>
    </citation>
    <scope>NUCLEOTIDE SEQUENCE [LARGE SCALE GENOMIC DNA]</scope>
    <source>
        <strain evidence="6">isl-2</strain>
    </source>
</reference>
<dbReference type="OrthoDB" id="9772751at2"/>
<dbReference type="PANTHER" id="PTHR42912:SF93">
    <property type="entry name" value="N6-ADENOSINE-METHYLTRANSFERASE TMT1A"/>
    <property type="match status" value="1"/>
</dbReference>
<dbReference type="RefSeq" id="WP_066783853.1">
    <property type="nucleotide sequence ID" value="NZ_LWQS01000037.1"/>
</dbReference>
<dbReference type="SUPFAM" id="SSF53335">
    <property type="entry name" value="S-adenosyl-L-methionine-dependent methyltransferases"/>
    <property type="match status" value="1"/>
</dbReference>
<feature type="domain" description="Methyltransferase type 11" evidence="4">
    <location>
        <begin position="50"/>
        <end position="139"/>
    </location>
</feature>
<dbReference type="InterPro" id="IPR023576">
    <property type="entry name" value="UbiE/COQ5_MeTrFase_CS"/>
</dbReference>
<dbReference type="InterPro" id="IPR050508">
    <property type="entry name" value="Methyltransf_Superfamily"/>
</dbReference>
<accession>A0A178MHE9</accession>
<comment type="caution">
    <text evidence="5">The sequence shown here is derived from an EMBL/GenBank/DDBJ whole genome shotgun (WGS) entry which is preliminary data.</text>
</comment>
<evidence type="ECO:0000313" key="5">
    <source>
        <dbReference type="EMBL" id="OAN47485.1"/>
    </source>
</evidence>
<evidence type="ECO:0000313" key="6">
    <source>
        <dbReference type="Proteomes" id="UP000078287"/>
    </source>
</evidence>
<name>A0A178MHE9_9CHLR</name>
<dbReference type="Gene3D" id="3.40.50.150">
    <property type="entry name" value="Vaccinia Virus protein VP39"/>
    <property type="match status" value="1"/>
</dbReference>
<dbReference type="EMBL" id="LWQS01000037">
    <property type="protein sequence ID" value="OAN47485.1"/>
    <property type="molecule type" value="Genomic_DNA"/>
</dbReference>
<dbReference type="PANTHER" id="PTHR42912">
    <property type="entry name" value="METHYLTRANSFERASE"/>
    <property type="match status" value="1"/>
</dbReference>
<protein>
    <submittedName>
        <fullName evidence="5">Methyltransferase type 11</fullName>
    </submittedName>
</protein>
<sequence length="204" mass="23034">MMLNPVLNRLSATPELWNRLRWLVEAGFTGEHLAIARELRPWHGDHRRFLDLGCGTGEFAADFPPHRYVGIDPSLTYIRFAVQRRPGTYLAASGDALPFTDQTFDAGLILGVLHHLPDSTARAVMREVYRVMRPGATVLVMEDTPPPPGQNPLGHLMHALDRGGYIRHDADYQAMFGDGFDIARNYHLRSGICDYAVYVLRRRP</sequence>
<keyword evidence="1 5" id="KW-0489">Methyltransferase</keyword>
<evidence type="ECO:0000256" key="1">
    <source>
        <dbReference type="ARBA" id="ARBA00022603"/>
    </source>
</evidence>
<dbReference type="GO" id="GO:0008757">
    <property type="term" value="F:S-adenosylmethionine-dependent methyltransferase activity"/>
    <property type="evidence" value="ECO:0007669"/>
    <property type="project" value="InterPro"/>
</dbReference>
<evidence type="ECO:0000256" key="2">
    <source>
        <dbReference type="ARBA" id="ARBA00022679"/>
    </source>
</evidence>
<dbReference type="InterPro" id="IPR013216">
    <property type="entry name" value="Methyltransf_11"/>
</dbReference>
<proteinExistence type="predicted"/>
<dbReference type="Pfam" id="PF08241">
    <property type="entry name" value="Methyltransf_11"/>
    <property type="match status" value="1"/>
</dbReference>
<dbReference type="GO" id="GO:0032259">
    <property type="term" value="P:methylation"/>
    <property type="evidence" value="ECO:0007669"/>
    <property type="project" value="UniProtKB-KW"/>
</dbReference>